<evidence type="ECO:0000256" key="11">
    <source>
        <dbReference type="ARBA" id="ARBA00066369"/>
    </source>
</evidence>
<dbReference type="FunFam" id="3.40.1190.20:FF:000011">
    <property type="entry name" value="2-dehydro-3-deoxygluconokinase, putative"/>
    <property type="match status" value="1"/>
</dbReference>
<evidence type="ECO:0000313" key="17">
    <source>
        <dbReference type="Proteomes" id="UP000321039"/>
    </source>
</evidence>
<proteinExistence type="inferred from homology"/>
<evidence type="ECO:0000256" key="12">
    <source>
        <dbReference type="ARBA" id="ARBA00067931"/>
    </source>
</evidence>
<name>A0A5C9A5W7_9GAMM</name>
<keyword evidence="17" id="KW-1185">Reference proteome</keyword>
<dbReference type="GO" id="GO:0042840">
    <property type="term" value="P:D-glucuronate catabolic process"/>
    <property type="evidence" value="ECO:0007669"/>
    <property type="project" value="TreeGrafter"/>
</dbReference>
<evidence type="ECO:0000256" key="4">
    <source>
        <dbReference type="ARBA" id="ARBA00022777"/>
    </source>
</evidence>
<dbReference type="Proteomes" id="UP000321039">
    <property type="component" value="Unassembled WGS sequence"/>
</dbReference>
<dbReference type="PROSITE" id="PS00584">
    <property type="entry name" value="PFKB_KINASES_2"/>
    <property type="match status" value="1"/>
</dbReference>
<dbReference type="EC" id="2.7.1.45" evidence="11"/>
<comment type="catalytic activity">
    <reaction evidence="9">
        <text>2-dehydro-3-deoxy-D-gluconate + ATP = 2-dehydro-3-deoxy-6-phospho-D-gluconate + ADP + H(+)</text>
        <dbReference type="Rhea" id="RHEA:14797"/>
        <dbReference type="ChEBI" id="CHEBI:15378"/>
        <dbReference type="ChEBI" id="CHEBI:30616"/>
        <dbReference type="ChEBI" id="CHEBI:57569"/>
        <dbReference type="ChEBI" id="CHEBI:57990"/>
        <dbReference type="ChEBI" id="CHEBI:456216"/>
        <dbReference type="EC" id="2.7.1.45"/>
    </reaction>
</comment>
<evidence type="ECO:0000259" key="15">
    <source>
        <dbReference type="Pfam" id="PF00294"/>
    </source>
</evidence>
<keyword evidence="5" id="KW-0067">ATP-binding</keyword>
<evidence type="ECO:0000256" key="8">
    <source>
        <dbReference type="ARBA" id="ARBA00044254"/>
    </source>
</evidence>
<evidence type="ECO:0000256" key="2">
    <source>
        <dbReference type="ARBA" id="ARBA00022679"/>
    </source>
</evidence>
<gene>
    <name evidence="16" type="ORF">FV139_00860</name>
</gene>
<evidence type="ECO:0000256" key="13">
    <source>
        <dbReference type="ARBA" id="ARBA00075711"/>
    </source>
</evidence>
<comment type="caution">
    <text evidence="16">The sequence shown here is derived from an EMBL/GenBank/DDBJ whole genome shotgun (WGS) entry which is preliminary data.</text>
</comment>
<protein>
    <recommendedName>
        <fullName evidence="12">2-dehydro-3-deoxygluconokinase</fullName>
        <ecNumber evidence="11">2.7.1.45</ecNumber>
    </recommendedName>
    <alternativeName>
        <fullName evidence="13">2-keto-3-deoxygluconokinase</fullName>
    </alternativeName>
    <alternativeName>
        <fullName evidence="14">3-deoxy-2-oxo-D-gluconate kinase</fullName>
    </alternativeName>
    <alternativeName>
        <fullName evidence="8">KDG kinase</fullName>
    </alternativeName>
</protein>
<evidence type="ECO:0000256" key="10">
    <source>
        <dbReference type="ARBA" id="ARBA00054997"/>
    </source>
</evidence>
<accession>A0A5C9A5W7</accession>
<comment type="pathway">
    <text evidence="7">Carbohydrate acid metabolism; 2-dehydro-3-deoxy-D-gluconate degradation; D-glyceraldehyde 3-phosphate and pyruvate from 2-dehydro-3-deoxy-D-gluconate: step 1/2.</text>
</comment>
<evidence type="ECO:0000256" key="14">
    <source>
        <dbReference type="ARBA" id="ARBA00080545"/>
    </source>
</evidence>
<dbReference type="InterPro" id="IPR029056">
    <property type="entry name" value="Ribokinase-like"/>
</dbReference>
<dbReference type="InterPro" id="IPR011611">
    <property type="entry name" value="PfkB_dom"/>
</dbReference>
<evidence type="ECO:0000256" key="1">
    <source>
        <dbReference type="ARBA" id="ARBA00010688"/>
    </source>
</evidence>
<dbReference type="Gene3D" id="3.40.1190.20">
    <property type="match status" value="1"/>
</dbReference>
<reference evidence="16 17" key="1">
    <citation type="submission" date="2019-08" db="EMBL/GenBank/DDBJ databases">
        <title>Parahaliea maris sp. nov., isolated from the surface seawater.</title>
        <authorList>
            <person name="Liu Y."/>
        </authorList>
    </citation>
    <scope>NUCLEOTIDE SEQUENCE [LARGE SCALE GENOMIC DNA]</scope>
    <source>
        <strain evidence="16 17">HSLHS9</strain>
    </source>
</reference>
<evidence type="ECO:0000313" key="16">
    <source>
        <dbReference type="EMBL" id="TXS96086.1"/>
    </source>
</evidence>
<evidence type="ECO:0000256" key="7">
    <source>
        <dbReference type="ARBA" id="ARBA00043951"/>
    </source>
</evidence>
<comment type="similarity">
    <text evidence="1">Belongs to the carbohydrate kinase PfkB family.</text>
</comment>
<evidence type="ECO:0000256" key="3">
    <source>
        <dbReference type="ARBA" id="ARBA00022741"/>
    </source>
</evidence>
<keyword evidence="4 16" id="KW-0418">Kinase</keyword>
<evidence type="ECO:0000256" key="5">
    <source>
        <dbReference type="ARBA" id="ARBA00022840"/>
    </source>
</evidence>
<dbReference type="EMBL" id="VRZA01000001">
    <property type="protein sequence ID" value="TXS96086.1"/>
    <property type="molecule type" value="Genomic_DNA"/>
</dbReference>
<organism evidence="16 17">
    <name type="scientific">Parahaliea maris</name>
    <dbReference type="NCBI Taxonomy" id="2716870"/>
    <lineage>
        <taxon>Bacteria</taxon>
        <taxon>Pseudomonadati</taxon>
        <taxon>Pseudomonadota</taxon>
        <taxon>Gammaproteobacteria</taxon>
        <taxon>Cellvibrionales</taxon>
        <taxon>Halieaceae</taxon>
        <taxon>Parahaliea</taxon>
    </lineage>
</organism>
<keyword evidence="2" id="KW-0808">Transferase</keyword>
<dbReference type="InterPro" id="IPR002173">
    <property type="entry name" value="Carboh/pur_kinase_PfkB_CS"/>
</dbReference>
<dbReference type="CDD" id="cd01166">
    <property type="entry name" value="KdgK"/>
    <property type="match status" value="1"/>
</dbReference>
<dbReference type="AlphaFoldDB" id="A0A5C9A5W7"/>
<dbReference type="SUPFAM" id="SSF53613">
    <property type="entry name" value="Ribokinase-like"/>
    <property type="match status" value="1"/>
</dbReference>
<sequence length="322" mass="34256">MNDLVNNRPRVAAIGECMLELSGVPGQGASRTMTLGYGGDTLNTAVYMARLGMDVDYVTALGDDQHSQWMLDAWQAEGVGVSLVTRLPGRVPGLYMIDTDPDGERHFSYWRSAAPARELFDDDARVEALRAALSGYRLVYLSGITLSLYPPAAQEKLFALLAGLRQRGVKVAFDGNYRPAGWPDGEAARRAFSRACETSDMVLPTFEDEQALFGDAGPGVTLARIAAEGAGEIVLKQGPAGCRVKDAEGEQVVAAQRVETVVDTTAAGDSFNAGYLAGRLSGLAPADASRQGHALAARVIQVRGAILPREQMPDPVNSEAGQ</sequence>
<dbReference type="GO" id="GO:0005829">
    <property type="term" value="C:cytosol"/>
    <property type="evidence" value="ECO:0007669"/>
    <property type="project" value="TreeGrafter"/>
</dbReference>
<dbReference type="PANTHER" id="PTHR43085:SF15">
    <property type="entry name" value="2-DEHYDRO-3-DEOXYGLUCONOKINASE"/>
    <property type="match status" value="1"/>
</dbReference>
<dbReference type="GO" id="GO:0005524">
    <property type="term" value="F:ATP binding"/>
    <property type="evidence" value="ECO:0007669"/>
    <property type="project" value="UniProtKB-KW"/>
</dbReference>
<keyword evidence="3" id="KW-0547">Nucleotide-binding</keyword>
<comment type="function">
    <text evidence="10">Catalyzes the phosphorylation of 2-keto-3-deoxygluconate (KDG) to produce 2-keto-3-deoxy-6-phosphogluconate (KDPG).</text>
</comment>
<dbReference type="Pfam" id="PF00294">
    <property type="entry name" value="PfkB"/>
    <property type="match status" value="1"/>
</dbReference>
<dbReference type="PANTHER" id="PTHR43085">
    <property type="entry name" value="HEXOKINASE FAMILY MEMBER"/>
    <property type="match status" value="1"/>
</dbReference>
<dbReference type="GO" id="GO:0019698">
    <property type="term" value="P:D-galacturonate catabolic process"/>
    <property type="evidence" value="ECO:0007669"/>
    <property type="project" value="TreeGrafter"/>
</dbReference>
<dbReference type="GO" id="GO:0006974">
    <property type="term" value="P:DNA damage response"/>
    <property type="evidence" value="ECO:0007669"/>
    <property type="project" value="TreeGrafter"/>
</dbReference>
<feature type="domain" description="Carbohydrate kinase PfkB" evidence="15">
    <location>
        <begin position="10"/>
        <end position="310"/>
    </location>
</feature>
<evidence type="ECO:0000256" key="9">
    <source>
        <dbReference type="ARBA" id="ARBA00050729"/>
    </source>
</evidence>
<dbReference type="GO" id="GO:0008673">
    <property type="term" value="F:2-dehydro-3-deoxygluconokinase activity"/>
    <property type="evidence" value="ECO:0007669"/>
    <property type="project" value="UniProtKB-EC"/>
</dbReference>
<keyword evidence="6" id="KW-0119">Carbohydrate metabolism</keyword>
<dbReference type="InterPro" id="IPR050306">
    <property type="entry name" value="PfkB_Carbo_kinase"/>
</dbReference>
<evidence type="ECO:0000256" key="6">
    <source>
        <dbReference type="ARBA" id="ARBA00023277"/>
    </source>
</evidence>